<dbReference type="OrthoDB" id="754892at2759"/>
<feature type="transmembrane region" description="Helical" evidence="2">
    <location>
        <begin position="20"/>
        <end position="38"/>
    </location>
</feature>
<keyword evidence="2" id="KW-1133">Transmembrane helix</keyword>
<comment type="caution">
    <text evidence="3">The sequence shown here is derived from an EMBL/GenBank/DDBJ whole genome shotgun (WGS) entry which is preliminary data.</text>
</comment>
<dbReference type="PANTHER" id="PTHR33982">
    <property type="entry name" value="OUTER ENVELOPE MEMBRANE PROTEIN 7-RELATED"/>
    <property type="match status" value="1"/>
</dbReference>
<organism evidence="3 4">
    <name type="scientific">Zizania palustris</name>
    <name type="common">Northern wild rice</name>
    <dbReference type="NCBI Taxonomy" id="103762"/>
    <lineage>
        <taxon>Eukaryota</taxon>
        <taxon>Viridiplantae</taxon>
        <taxon>Streptophyta</taxon>
        <taxon>Embryophyta</taxon>
        <taxon>Tracheophyta</taxon>
        <taxon>Spermatophyta</taxon>
        <taxon>Magnoliopsida</taxon>
        <taxon>Liliopsida</taxon>
        <taxon>Poales</taxon>
        <taxon>Poaceae</taxon>
        <taxon>BOP clade</taxon>
        <taxon>Oryzoideae</taxon>
        <taxon>Oryzeae</taxon>
        <taxon>Zizaniinae</taxon>
        <taxon>Zizania</taxon>
    </lineage>
</organism>
<evidence type="ECO:0000313" key="4">
    <source>
        <dbReference type="Proteomes" id="UP000729402"/>
    </source>
</evidence>
<dbReference type="InterPro" id="IPR038944">
    <property type="entry name" value="OEP7-like"/>
</dbReference>
<accession>A0A8J5T1J9</accession>
<keyword evidence="2" id="KW-0812">Transmembrane</keyword>
<name>A0A8J5T1J9_ZIZPA</name>
<evidence type="ECO:0000256" key="1">
    <source>
        <dbReference type="SAM" id="MobiDB-lite"/>
    </source>
</evidence>
<reference evidence="3" key="1">
    <citation type="journal article" date="2021" name="bioRxiv">
        <title>Whole Genome Assembly and Annotation of Northern Wild Rice, Zizania palustris L., Supports a Whole Genome Duplication in the Zizania Genus.</title>
        <authorList>
            <person name="Haas M."/>
            <person name="Kono T."/>
            <person name="Macchietto M."/>
            <person name="Millas R."/>
            <person name="McGilp L."/>
            <person name="Shao M."/>
            <person name="Duquette J."/>
            <person name="Hirsch C.N."/>
            <person name="Kimball J."/>
        </authorList>
    </citation>
    <scope>NUCLEOTIDE SEQUENCE</scope>
    <source>
        <tissue evidence="3">Fresh leaf tissue</tissue>
    </source>
</reference>
<evidence type="ECO:0008006" key="5">
    <source>
        <dbReference type="Google" id="ProtNLM"/>
    </source>
</evidence>
<sequence length="108" mass="10967">MAKKGGGGGGQREGNVLRTAVVVTGGLVLAWITMESAFKPFLDRLRASVTRTTEPARDPDEEPAAPPAPAVDEDKDSAAAEPSAPPLPAEVADGGEKKGEDEGGATAE</sequence>
<dbReference type="EMBL" id="JAAALK010000283">
    <property type="protein sequence ID" value="KAG8072130.1"/>
    <property type="molecule type" value="Genomic_DNA"/>
</dbReference>
<dbReference type="GO" id="GO:0009707">
    <property type="term" value="C:chloroplast outer membrane"/>
    <property type="evidence" value="ECO:0007669"/>
    <property type="project" value="TreeGrafter"/>
</dbReference>
<gene>
    <name evidence="3" type="ORF">GUJ93_ZPchr0006g45198</name>
</gene>
<evidence type="ECO:0000256" key="2">
    <source>
        <dbReference type="SAM" id="Phobius"/>
    </source>
</evidence>
<dbReference type="AlphaFoldDB" id="A0A8J5T1J9"/>
<dbReference type="Proteomes" id="UP000729402">
    <property type="component" value="Unassembled WGS sequence"/>
</dbReference>
<protein>
    <recommendedName>
        <fullName evidence="5">Outer envelope membrane protein 7</fullName>
    </recommendedName>
</protein>
<reference evidence="3" key="2">
    <citation type="submission" date="2021-02" db="EMBL/GenBank/DDBJ databases">
        <authorList>
            <person name="Kimball J.A."/>
            <person name="Haas M.W."/>
            <person name="Macchietto M."/>
            <person name="Kono T."/>
            <person name="Duquette J."/>
            <person name="Shao M."/>
        </authorList>
    </citation>
    <scope>NUCLEOTIDE SEQUENCE</scope>
    <source>
        <tissue evidence="3">Fresh leaf tissue</tissue>
    </source>
</reference>
<keyword evidence="4" id="KW-1185">Reference proteome</keyword>
<proteinExistence type="predicted"/>
<dbReference type="PANTHER" id="PTHR33982:SF5">
    <property type="entry name" value="OUTER ENVELOPE MEMBRANE PROTEIN 7"/>
    <property type="match status" value="1"/>
</dbReference>
<keyword evidence="2" id="KW-0472">Membrane</keyword>
<evidence type="ECO:0000313" key="3">
    <source>
        <dbReference type="EMBL" id="KAG8072130.1"/>
    </source>
</evidence>
<feature type="region of interest" description="Disordered" evidence="1">
    <location>
        <begin position="50"/>
        <end position="108"/>
    </location>
</feature>